<keyword evidence="3 9" id="KW-0479">Metal-binding</keyword>
<feature type="binding site" description="in other chain" evidence="9">
    <location>
        <position position="65"/>
    </location>
    <ligand>
        <name>ATP</name>
        <dbReference type="ChEBI" id="CHEBI:30616"/>
        <note>ligand shared between dimeric partners</note>
    </ligand>
</feature>
<keyword evidence="14" id="KW-1185">Reference proteome</keyword>
<organism evidence="13 15">
    <name type="scientific">Trichococcus flocculiformis</name>
    <dbReference type="NCBI Taxonomy" id="82803"/>
    <lineage>
        <taxon>Bacteria</taxon>
        <taxon>Bacillati</taxon>
        <taxon>Bacillota</taxon>
        <taxon>Bacilli</taxon>
        <taxon>Lactobacillales</taxon>
        <taxon>Carnobacteriaceae</taxon>
        <taxon>Trichococcus</taxon>
    </lineage>
</organism>
<dbReference type="Pfam" id="PF00586">
    <property type="entry name" value="AIRS"/>
    <property type="match status" value="1"/>
</dbReference>
<dbReference type="HAMAP" id="MF_00625">
    <property type="entry name" value="SelD"/>
    <property type="match status" value="1"/>
</dbReference>
<proteinExistence type="inferred from homology"/>
<feature type="binding site" evidence="9">
    <location>
        <position position="88"/>
    </location>
    <ligand>
        <name>Mg(2+)</name>
        <dbReference type="ChEBI" id="CHEBI:18420"/>
    </ligand>
</feature>
<dbReference type="EC" id="2.7.9.3" evidence="9"/>
<gene>
    <name evidence="9" type="primary">selD</name>
    <name evidence="13" type="ORF">SAMN04488507_10151</name>
    <name evidence="12" type="ORF">TFLO_1842</name>
</gene>
<evidence type="ECO:0000313" key="14">
    <source>
        <dbReference type="Proteomes" id="UP000195947"/>
    </source>
</evidence>
<dbReference type="NCBIfam" id="TIGR00476">
    <property type="entry name" value="selD"/>
    <property type="match status" value="1"/>
</dbReference>
<dbReference type="Gene3D" id="3.30.1330.10">
    <property type="entry name" value="PurM-like, N-terminal domain"/>
    <property type="match status" value="1"/>
</dbReference>
<keyword evidence="8 9" id="KW-0711">Selenium</keyword>
<dbReference type="InterPro" id="IPR023061">
    <property type="entry name" value="SelD_I"/>
</dbReference>
<evidence type="ECO:0000256" key="3">
    <source>
        <dbReference type="ARBA" id="ARBA00022723"/>
    </source>
</evidence>
<feature type="binding site" evidence="9">
    <location>
        <position position="48"/>
    </location>
    <ligand>
        <name>Mg(2+)</name>
        <dbReference type="ChEBI" id="CHEBI:18420"/>
    </ligand>
</feature>
<name>A0AB38BHT3_9LACT</name>
<evidence type="ECO:0000259" key="10">
    <source>
        <dbReference type="Pfam" id="PF00586"/>
    </source>
</evidence>
<feature type="active site" evidence="9">
    <location>
        <position position="15"/>
    </location>
</feature>
<feature type="domain" description="PurM-like N-terminal" evidence="10">
    <location>
        <begin position="47"/>
        <end position="153"/>
    </location>
</feature>
<comment type="similarity">
    <text evidence="1 9">Belongs to the selenophosphate synthase 1 family. Class I subfamily.</text>
</comment>
<sequence>MEQELSNELFICGGCNAKIGPGVLGDLLSQFPKQENPNFLVGFDSSDDAAVFRIDAETAMIQTLDFFPAMVADASLFGEIAAANALSDVFAMGGEVLTAMNIVCWPETKSTDTLGKILAGGFRKVQEAGGVLVGGHSIHDPQPKYGLSVLGRVHPDRIYRNDTCLPGDVLLLTKPLGTGIITTAYSAGEMAQESFDQAVVSMTTLNRYAAEVLKNYTVHSCTDITGFGLLGHLSEMVSDRCSATVYADSVPCLSGAYQGAKEFLITAGGQRNRNHLEDDVDFQIDDYALEEILFDPQTSGGLLVSVPVEEAAALLAEIEALGLLPCAIIGEVTEKGAKKITVVH</sequence>
<dbReference type="GO" id="GO:0005737">
    <property type="term" value="C:cytoplasm"/>
    <property type="evidence" value="ECO:0007669"/>
    <property type="project" value="TreeGrafter"/>
</dbReference>
<evidence type="ECO:0000256" key="1">
    <source>
        <dbReference type="ARBA" id="ARBA00008026"/>
    </source>
</evidence>
<comment type="function">
    <text evidence="9">Synthesizes selenophosphate from selenide and ATP.</text>
</comment>
<dbReference type="GO" id="GO:0000287">
    <property type="term" value="F:magnesium ion binding"/>
    <property type="evidence" value="ECO:0007669"/>
    <property type="project" value="UniProtKB-UniRule"/>
</dbReference>
<keyword evidence="4 9" id="KW-0547">Nucleotide-binding</keyword>
<accession>A0AB38BHT3</accession>
<feature type="domain" description="PurM-like C-terminal" evidence="11">
    <location>
        <begin position="166"/>
        <end position="342"/>
    </location>
</feature>
<feature type="binding site" evidence="9">
    <location>
        <begin position="135"/>
        <end position="137"/>
    </location>
    <ligand>
        <name>ATP</name>
        <dbReference type="ChEBI" id="CHEBI:30616"/>
        <note>ligand shared between dimeric partners</note>
    </ligand>
</feature>
<feature type="binding site" description="in other chain" evidence="9">
    <location>
        <position position="88"/>
    </location>
    <ligand>
        <name>ATP</name>
        <dbReference type="ChEBI" id="CHEBI:30616"/>
        <note>ligand shared between dimeric partners</note>
    </ligand>
</feature>
<evidence type="ECO:0000256" key="4">
    <source>
        <dbReference type="ARBA" id="ARBA00022741"/>
    </source>
</evidence>
<dbReference type="InterPro" id="IPR036676">
    <property type="entry name" value="PurM-like_C_sf"/>
</dbReference>
<dbReference type="Gene3D" id="3.90.650.10">
    <property type="entry name" value="PurM-like C-terminal domain"/>
    <property type="match status" value="1"/>
</dbReference>
<dbReference type="GO" id="GO:0004756">
    <property type="term" value="F:selenide, water dikinase activity"/>
    <property type="evidence" value="ECO:0007669"/>
    <property type="project" value="UniProtKB-UniRule"/>
</dbReference>
<dbReference type="Pfam" id="PF02769">
    <property type="entry name" value="AIRS_C"/>
    <property type="match status" value="1"/>
</dbReference>
<evidence type="ECO:0000256" key="7">
    <source>
        <dbReference type="ARBA" id="ARBA00022842"/>
    </source>
</evidence>
<feature type="site" description="Important for catalytic activity" evidence="9">
    <location>
        <position position="18"/>
    </location>
</feature>
<evidence type="ECO:0000256" key="2">
    <source>
        <dbReference type="ARBA" id="ARBA00022679"/>
    </source>
</evidence>
<evidence type="ECO:0000313" key="12">
    <source>
        <dbReference type="EMBL" id="CZQ94528.1"/>
    </source>
</evidence>
<dbReference type="AlphaFoldDB" id="A0AB38BHT3"/>
<keyword evidence="7 9" id="KW-0460">Magnesium</keyword>
<dbReference type="SUPFAM" id="SSF55326">
    <property type="entry name" value="PurM N-terminal domain-like"/>
    <property type="match status" value="1"/>
</dbReference>
<dbReference type="PIRSF" id="PIRSF036407">
    <property type="entry name" value="Selenphspht_syn"/>
    <property type="match status" value="1"/>
</dbReference>
<dbReference type="EMBL" id="FJMZ01000020">
    <property type="protein sequence ID" value="CZQ94528.1"/>
    <property type="molecule type" value="Genomic_DNA"/>
</dbReference>
<dbReference type="GO" id="GO:0005524">
    <property type="term" value="F:ATP binding"/>
    <property type="evidence" value="ECO:0007669"/>
    <property type="project" value="UniProtKB-UniRule"/>
</dbReference>
<feature type="binding site" description="in other chain" evidence="9">
    <location>
        <position position="18"/>
    </location>
    <ligand>
        <name>ATP</name>
        <dbReference type="ChEBI" id="CHEBI:30616"/>
        <note>ligand shared between dimeric partners</note>
    </ligand>
</feature>
<keyword evidence="6 9" id="KW-0067">ATP-binding</keyword>
<dbReference type="InterPro" id="IPR004536">
    <property type="entry name" value="SPS/SelD"/>
</dbReference>
<dbReference type="GO" id="GO:0016260">
    <property type="term" value="P:selenocysteine biosynthetic process"/>
    <property type="evidence" value="ECO:0007669"/>
    <property type="project" value="InterPro"/>
</dbReference>
<dbReference type="InterPro" id="IPR010918">
    <property type="entry name" value="PurM-like_C_dom"/>
</dbReference>
<keyword evidence="5 9" id="KW-0418">Kinase</keyword>
<evidence type="ECO:0000259" key="11">
    <source>
        <dbReference type="Pfam" id="PF02769"/>
    </source>
</evidence>
<feature type="binding site" description="in other chain" evidence="9">
    <location>
        <begin position="45"/>
        <end position="47"/>
    </location>
    <ligand>
        <name>ATP</name>
        <dbReference type="ChEBI" id="CHEBI:30616"/>
        <note>ligand shared between dimeric partners</note>
    </ligand>
</feature>
<comment type="catalytic activity">
    <reaction evidence="9">
        <text>hydrogenselenide + ATP + H2O = selenophosphate + AMP + phosphate + 2 H(+)</text>
        <dbReference type="Rhea" id="RHEA:18737"/>
        <dbReference type="ChEBI" id="CHEBI:15377"/>
        <dbReference type="ChEBI" id="CHEBI:15378"/>
        <dbReference type="ChEBI" id="CHEBI:16144"/>
        <dbReference type="ChEBI" id="CHEBI:29317"/>
        <dbReference type="ChEBI" id="CHEBI:30616"/>
        <dbReference type="ChEBI" id="CHEBI:43474"/>
        <dbReference type="ChEBI" id="CHEBI:456215"/>
        <dbReference type="EC" id="2.7.9.3"/>
    </reaction>
</comment>
<keyword evidence="2 9" id="KW-0808">Transferase</keyword>
<evidence type="ECO:0000313" key="15">
    <source>
        <dbReference type="Proteomes" id="UP000199686"/>
    </source>
</evidence>
<dbReference type="InterPro" id="IPR036921">
    <property type="entry name" value="PurM-like_N_sf"/>
</dbReference>
<dbReference type="InterPro" id="IPR016188">
    <property type="entry name" value="PurM-like_N"/>
</dbReference>
<evidence type="ECO:0000256" key="9">
    <source>
        <dbReference type="HAMAP-Rule" id="MF_00625"/>
    </source>
</evidence>
<reference evidence="13 15" key="2">
    <citation type="submission" date="2016-10" db="EMBL/GenBank/DDBJ databases">
        <authorList>
            <person name="Varghese N."/>
            <person name="Submissions S."/>
        </authorList>
    </citation>
    <scope>NUCLEOTIDE SEQUENCE [LARGE SCALE GENOMIC DNA]</scope>
    <source>
        <strain evidence="13 15">DSM 2094</strain>
    </source>
</reference>
<comment type="cofactor">
    <cofactor evidence="9">
        <name>Mg(2+)</name>
        <dbReference type="ChEBI" id="CHEBI:18420"/>
    </cofactor>
    <text evidence="9">Binds 1 Mg(2+) ion per monomer.</text>
</comment>
<dbReference type="EMBL" id="FOQC01000015">
    <property type="protein sequence ID" value="SFH78342.1"/>
    <property type="molecule type" value="Genomic_DNA"/>
</dbReference>
<dbReference type="SUPFAM" id="SSF56042">
    <property type="entry name" value="PurM C-terminal domain-like"/>
    <property type="match status" value="1"/>
</dbReference>
<dbReference type="RefSeq" id="WP_086989261.1">
    <property type="nucleotide sequence ID" value="NZ_FJMZ01000020.1"/>
</dbReference>
<dbReference type="CDD" id="cd02195">
    <property type="entry name" value="SelD"/>
    <property type="match status" value="1"/>
</dbReference>
<evidence type="ECO:0000256" key="8">
    <source>
        <dbReference type="ARBA" id="ARBA00023266"/>
    </source>
</evidence>
<feature type="binding site" evidence="9">
    <location>
        <position position="223"/>
    </location>
    <ligand>
        <name>Mg(2+)</name>
        <dbReference type="ChEBI" id="CHEBI:18420"/>
    </ligand>
</feature>
<evidence type="ECO:0000313" key="13">
    <source>
        <dbReference type="EMBL" id="SFH78342.1"/>
    </source>
</evidence>
<dbReference type="Proteomes" id="UP000199686">
    <property type="component" value="Unassembled WGS sequence"/>
</dbReference>
<dbReference type="PANTHER" id="PTHR10256:SF0">
    <property type="entry name" value="INACTIVE SELENIDE, WATER DIKINASE-LIKE PROTEIN-RELATED"/>
    <property type="match status" value="1"/>
</dbReference>
<dbReference type="Proteomes" id="UP000195947">
    <property type="component" value="Unassembled WGS sequence"/>
</dbReference>
<reference evidence="12 14" key="1">
    <citation type="submission" date="2016-02" db="EMBL/GenBank/DDBJ databases">
        <authorList>
            <person name="Strepis N."/>
        </authorList>
    </citation>
    <scope>NUCLEOTIDE SEQUENCE [LARGE SCALE GENOMIC DNA]</scope>
    <source>
        <strain evidence="12">Trichococcus flocculiformis</strain>
    </source>
</reference>
<protein>
    <recommendedName>
        <fullName evidence="9">Selenide, water dikinase</fullName>
        <ecNumber evidence="9">2.7.9.3</ecNumber>
    </recommendedName>
    <alternativeName>
        <fullName evidence="9">Selenium donor protein</fullName>
    </alternativeName>
    <alternativeName>
        <fullName evidence="9">Selenophosphate synthase</fullName>
    </alternativeName>
</protein>
<evidence type="ECO:0000256" key="6">
    <source>
        <dbReference type="ARBA" id="ARBA00022840"/>
    </source>
</evidence>
<comment type="caution">
    <text evidence="13">The sequence shown here is derived from an EMBL/GenBank/DDBJ whole genome shotgun (WGS) entry which is preliminary data.</text>
</comment>
<evidence type="ECO:0000256" key="5">
    <source>
        <dbReference type="ARBA" id="ARBA00022777"/>
    </source>
</evidence>
<dbReference type="PANTHER" id="PTHR10256">
    <property type="entry name" value="SELENIDE, WATER DIKINASE"/>
    <property type="match status" value="1"/>
</dbReference>
<comment type="subunit">
    <text evidence="9">Homodimer.</text>
</comment>